<evidence type="ECO:0000256" key="1">
    <source>
        <dbReference type="ARBA" id="ARBA00010923"/>
    </source>
</evidence>
<dbReference type="PANTHER" id="PTHR30408">
    <property type="entry name" value="TYPE-1 RESTRICTION ENZYME ECOKI SPECIFICITY PROTEIN"/>
    <property type="match status" value="1"/>
</dbReference>
<organism evidence="5 6">
    <name type="scientific">Rhizobium rhizophilum</name>
    <dbReference type="NCBI Taxonomy" id="1850373"/>
    <lineage>
        <taxon>Bacteria</taxon>
        <taxon>Pseudomonadati</taxon>
        <taxon>Pseudomonadota</taxon>
        <taxon>Alphaproteobacteria</taxon>
        <taxon>Hyphomicrobiales</taxon>
        <taxon>Rhizobiaceae</taxon>
        <taxon>Rhizobium/Agrobacterium group</taxon>
        <taxon>Rhizobium</taxon>
    </lineage>
</organism>
<evidence type="ECO:0000313" key="6">
    <source>
        <dbReference type="Proteomes" id="UP000309667"/>
    </source>
</evidence>
<gene>
    <name evidence="5" type="ORF">E9677_01600</name>
</gene>
<dbReference type="SUPFAM" id="SSF116734">
    <property type="entry name" value="DNA methylase specificity domain"/>
    <property type="match status" value="2"/>
</dbReference>
<comment type="similarity">
    <text evidence="1">Belongs to the type-I restriction system S methylase family.</text>
</comment>
<dbReference type="Proteomes" id="UP000309667">
    <property type="component" value="Unassembled WGS sequence"/>
</dbReference>
<dbReference type="InterPro" id="IPR000055">
    <property type="entry name" value="Restrct_endonuc_typeI_TRD"/>
</dbReference>
<dbReference type="PANTHER" id="PTHR30408:SF12">
    <property type="entry name" value="TYPE I RESTRICTION ENZYME MJAVIII SPECIFICITY SUBUNIT"/>
    <property type="match status" value="1"/>
</dbReference>
<dbReference type="InterPro" id="IPR044946">
    <property type="entry name" value="Restrct_endonuc_typeI_TRD_sf"/>
</dbReference>
<dbReference type="InterPro" id="IPR052021">
    <property type="entry name" value="Type-I_RS_S_subunit"/>
</dbReference>
<feature type="domain" description="Type I restriction modification DNA specificity" evidence="4">
    <location>
        <begin position="189"/>
        <end position="365"/>
    </location>
</feature>
<evidence type="ECO:0000313" key="5">
    <source>
        <dbReference type="EMBL" id="THV16725.1"/>
    </source>
</evidence>
<keyword evidence="2" id="KW-0680">Restriction system</keyword>
<keyword evidence="3" id="KW-0238">DNA-binding</keyword>
<protein>
    <recommendedName>
        <fullName evidence="4">Type I restriction modification DNA specificity domain-containing protein</fullName>
    </recommendedName>
</protein>
<sequence>MLREVPEGWRAGKFDTFITLQRGFDLPVQDRRQGTFAVIASNGQIDSHSEPRIPGPSVITGRSGTLGKVFHISEGCWPLNTTLYVKDFHGNDPEFVACFLKHFKLDRFGTGTGVPTLNRNVVHEVEVALPPLQEQRRIAEILASVDEAIASMCAVIEQTRKLKQGVLERLLTKGIDHTCFKQTDIGEIPEGWEVAQVGQFARLQPGYAFKSAEFTESGIKLLRGSNVGVGSFDWSEGVTKCFPAERVDEFSEYLLGENDIIIAMDRPFISAGFKVARLRKSDLPCLLLQRVGRLTPTGDCDPDWLWQITSAGSVRRHLEKQQVGTDLPHISRSDIESCTVALPPLAEQRAIAAILKPLDTQADLLMQSLSSGERLKSALMSDLLTGRKRVTDALPMAAE</sequence>
<dbReference type="EMBL" id="STGT01000001">
    <property type="protein sequence ID" value="THV16725.1"/>
    <property type="molecule type" value="Genomic_DNA"/>
</dbReference>
<dbReference type="CDD" id="cd17267">
    <property type="entry name" value="RMtype1_S_EcoAO83I-TRD1-CR1_like"/>
    <property type="match status" value="1"/>
</dbReference>
<evidence type="ECO:0000256" key="2">
    <source>
        <dbReference type="ARBA" id="ARBA00022747"/>
    </source>
</evidence>
<dbReference type="Gene3D" id="1.10.287.1120">
    <property type="entry name" value="Bipartite methylase S protein"/>
    <property type="match status" value="1"/>
</dbReference>
<evidence type="ECO:0000256" key="3">
    <source>
        <dbReference type="ARBA" id="ARBA00023125"/>
    </source>
</evidence>
<evidence type="ECO:0000259" key="4">
    <source>
        <dbReference type="Pfam" id="PF01420"/>
    </source>
</evidence>
<proteinExistence type="inferred from homology"/>
<accession>A0ABY2QYP5</accession>
<reference evidence="5 6" key="1">
    <citation type="submission" date="2019-04" db="EMBL/GenBank/DDBJ databases">
        <title>Genome sequence of strain 7209-2.</title>
        <authorList>
            <person name="Gao J."/>
            <person name="Sun J."/>
        </authorList>
    </citation>
    <scope>NUCLEOTIDE SEQUENCE [LARGE SCALE GENOMIC DNA]</scope>
    <source>
        <strain evidence="5 6">7209-2</strain>
    </source>
</reference>
<keyword evidence="6" id="KW-1185">Reference proteome</keyword>
<dbReference type="Gene3D" id="3.90.220.20">
    <property type="entry name" value="DNA methylase specificity domains"/>
    <property type="match status" value="2"/>
</dbReference>
<feature type="domain" description="Type I restriction modification DNA specificity" evidence="4">
    <location>
        <begin position="35"/>
        <end position="151"/>
    </location>
</feature>
<dbReference type="RefSeq" id="WP_136556349.1">
    <property type="nucleotide sequence ID" value="NZ_STGT01000001.1"/>
</dbReference>
<name>A0ABY2QYP5_9HYPH</name>
<dbReference type="CDD" id="cd17259">
    <property type="entry name" value="RMtype1_S_StySKI-TRD2-CR2_like"/>
    <property type="match status" value="1"/>
</dbReference>
<dbReference type="Pfam" id="PF01420">
    <property type="entry name" value="Methylase_S"/>
    <property type="match status" value="2"/>
</dbReference>
<comment type="caution">
    <text evidence="5">The sequence shown here is derived from an EMBL/GenBank/DDBJ whole genome shotgun (WGS) entry which is preliminary data.</text>
</comment>